<reference evidence="2 3" key="1">
    <citation type="submission" date="2019-08" db="EMBL/GenBank/DDBJ databases">
        <title>In-depth cultivation of the pig gut microbiome towards novel bacterial diversity and tailored functional studies.</title>
        <authorList>
            <person name="Wylensek D."/>
            <person name="Hitch T.C.A."/>
            <person name="Clavel T."/>
        </authorList>
    </citation>
    <scope>NUCLEOTIDE SEQUENCE [LARGE SCALE GENOMIC DNA]</scope>
    <source>
        <strain evidence="2 3">WCA-MUC-591-APC-4B</strain>
    </source>
</reference>
<dbReference type="Proteomes" id="UP000469424">
    <property type="component" value="Unassembled WGS sequence"/>
</dbReference>
<dbReference type="EMBL" id="VUNA01000003">
    <property type="protein sequence ID" value="MST70126.1"/>
    <property type="molecule type" value="Genomic_DNA"/>
</dbReference>
<evidence type="ECO:0000313" key="2">
    <source>
        <dbReference type="EMBL" id="MST70126.1"/>
    </source>
</evidence>
<protein>
    <submittedName>
        <fullName evidence="2">Uncharacterized protein</fullName>
    </submittedName>
</protein>
<sequence length="94" mass="10638">MADGRWSMTEKELNNTATGFRGRDHEKLPNYKKHRKVDNRDGNAPKVCAFCGSENLEEGFGGYAPGFQYNGAFCNDCGGSTDFVFQDDEHRFFK</sequence>
<dbReference type="AlphaFoldDB" id="A0A6N7XJL6"/>
<dbReference type="RefSeq" id="WP_154553691.1">
    <property type="nucleotide sequence ID" value="NZ_JAQXUZ010000005.1"/>
</dbReference>
<comment type="caution">
    <text evidence="2">The sequence shown here is derived from an EMBL/GenBank/DDBJ whole genome shotgun (WGS) entry which is preliminary data.</text>
</comment>
<organism evidence="2 3">
    <name type="scientific">Mogibacterium kristiansenii</name>
    <dbReference type="NCBI Taxonomy" id="2606708"/>
    <lineage>
        <taxon>Bacteria</taxon>
        <taxon>Bacillati</taxon>
        <taxon>Bacillota</taxon>
        <taxon>Clostridia</taxon>
        <taxon>Peptostreptococcales</taxon>
        <taxon>Anaerovoracaceae</taxon>
        <taxon>Mogibacterium</taxon>
    </lineage>
</organism>
<feature type="region of interest" description="Disordered" evidence="1">
    <location>
        <begin position="1"/>
        <end position="42"/>
    </location>
</feature>
<accession>A0A6N7XJL6</accession>
<evidence type="ECO:0000313" key="3">
    <source>
        <dbReference type="Proteomes" id="UP000469424"/>
    </source>
</evidence>
<keyword evidence="3" id="KW-1185">Reference proteome</keyword>
<evidence type="ECO:0000256" key="1">
    <source>
        <dbReference type="SAM" id="MobiDB-lite"/>
    </source>
</evidence>
<proteinExistence type="predicted"/>
<gene>
    <name evidence="2" type="ORF">FYJ65_02030</name>
</gene>
<name>A0A6N7XJL6_9FIRM</name>